<keyword evidence="8" id="KW-1133">Transmembrane helix</keyword>
<dbReference type="GO" id="GO:0007623">
    <property type="term" value="P:circadian rhythm"/>
    <property type="evidence" value="ECO:0007669"/>
    <property type="project" value="TreeGrafter"/>
</dbReference>
<dbReference type="PROSITE" id="PS01250">
    <property type="entry name" value="CHH_MIH_GIH"/>
    <property type="match status" value="1"/>
</dbReference>
<evidence type="ECO:0000256" key="4">
    <source>
        <dbReference type="ARBA" id="ARBA00022685"/>
    </source>
</evidence>
<evidence type="ECO:0000256" key="2">
    <source>
        <dbReference type="ARBA" id="ARBA00005447"/>
    </source>
</evidence>
<dbReference type="AlphaFoldDB" id="A0A1W4WUF2"/>
<dbReference type="PANTHER" id="PTHR35981:SF2">
    <property type="entry name" value="ION TRANSPORT PEPTIDE, ISOFORM C"/>
    <property type="match status" value="1"/>
</dbReference>
<evidence type="ECO:0000256" key="5">
    <source>
        <dbReference type="ARBA" id="ARBA00022702"/>
    </source>
</evidence>
<proteinExistence type="inferred from homology"/>
<accession>A0A1W4WUF2</accession>
<dbReference type="PRINTS" id="PR00548">
    <property type="entry name" value="HYPRGLYCEMC1"/>
</dbReference>
<keyword evidence="6 7" id="KW-1015">Disulfide bond</keyword>
<keyword evidence="8" id="KW-0812">Transmembrane</keyword>
<keyword evidence="4" id="KW-0165">Cleavage on pair of basic residues</keyword>
<dbReference type="InterPro" id="IPR031098">
    <property type="entry name" value="Crust_neurohorm"/>
</dbReference>
<evidence type="ECO:0000256" key="6">
    <source>
        <dbReference type="ARBA" id="ARBA00023157"/>
    </source>
</evidence>
<dbReference type="Proteomes" id="UP000192223">
    <property type="component" value="Unplaced"/>
</dbReference>
<evidence type="ECO:0000256" key="7">
    <source>
        <dbReference type="PIRSR" id="PIRSR631098-51"/>
    </source>
</evidence>
<keyword evidence="3" id="KW-0964">Secreted</keyword>
<feature type="disulfide bond" evidence="7">
    <location>
        <begin position="84"/>
        <end position="110"/>
    </location>
</feature>
<dbReference type="InParanoid" id="A0A1W4WUF2"/>
<feature type="transmembrane region" description="Helical" evidence="8">
    <location>
        <begin position="12"/>
        <end position="32"/>
    </location>
</feature>
<dbReference type="InterPro" id="IPR000346">
    <property type="entry name" value="Hyperglycemic1"/>
</dbReference>
<dbReference type="PANTHER" id="PTHR35981">
    <property type="entry name" value="ION TRANSPORT PEPTIDE, ISOFORM C"/>
    <property type="match status" value="1"/>
</dbReference>
<reference evidence="10" key="1">
    <citation type="submission" date="2025-08" db="UniProtKB">
        <authorList>
            <consortium name="RefSeq"/>
        </authorList>
    </citation>
    <scope>IDENTIFICATION</scope>
    <source>
        <tissue evidence="10">Entire body</tissue>
    </source>
</reference>
<evidence type="ECO:0000256" key="1">
    <source>
        <dbReference type="ARBA" id="ARBA00004613"/>
    </source>
</evidence>
<comment type="subcellular location">
    <subcellularLocation>
        <location evidence="1">Secreted</location>
    </subcellularLocation>
</comment>
<dbReference type="GO" id="GO:0005576">
    <property type="term" value="C:extracellular region"/>
    <property type="evidence" value="ECO:0007669"/>
    <property type="project" value="UniProtKB-SubCell"/>
</dbReference>
<keyword evidence="8" id="KW-0472">Membrane</keyword>
<evidence type="ECO:0000313" key="10">
    <source>
        <dbReference type="RefSeq" id="XP_018327509.1"/>
    </source>
</evidence>
<keyword evidence="5" id="KW-0372">Hormone</keyword>
<dbReference type="RefSeq" id="XP_018327509.1">
    <property type="nucleotide sequence ID" value="XM_018472007.2"/>
</dbReference>
<dbReference type="SUPFAM" id="SSF81778">
    <property type="entry name" value="Crustacean CHH/MIH/GIH neurohormone"/>
    <property type="match status" value="1"/>
</dbReference>
<dbReference type="PRINTS" id="PR00550">
    <property type="entry name" value="HYPRGLYCEMIC"/>
</dbReference>
<protein>
    <submittedName>
        <fullName evidence="10">CHH-like protein isoform X2</fullName>
    </submittedName>
</protein>
<dbReference type="Gene3D" id="1.10.2010.10">
    <property type="entry name" value="Crustacean CHH/MIH/GIH neurohormone"/>
    <property type="match status" value="1"/>
</dbReference>
<dbReference type="InterPro" id="IPR018251">
    <property type="entry name" value="Crust_neurhormone_CS"/>
</dbReference>
<dbReference type="CTD" id="37921"/>
<dbReference type="Pfam" id="PF01147">
    <property type="entry name" value="Crust_neurohorm"/>
    <property type="match status" value="1"/>
</dbReference>
<dbReference type="InterPro" id="IPR001166">
    <property type="entry name" value="Hyperglycemic"/>
</dbReference>
<feature type="disulfide bond" evidence="7">
    <location>
        <begin position="81"/>
        <end position="97"/>
    </location>
</feature>
<evidence type="ECO:0000256" key="3">
    <source>
        <dbReference type="ARBA" id="ARBA00022525"/>
    </source>
</evidence>
<dbReference type="InterPro" id="IPR035957">
    <property type="entry name" value="Crust_neurohorm_sf"/>
</dbReference>
<name>A0A1W4WUF2_AGRPL</name>
<sequence>MNHRFPSTVPSAFAVWGGFVWLFILVTSLAMMQTTFCKPTSSLESSSMPLTFHHLAKRSFFDIECKGVYDKSIFARLDRICEDCYNLFREPELHSLCRSRCFSTQYFDGCLETLIRTDEKEEFARMIDYIGKKKRME</sequence>
<keyword evidence="9" id="KW-1185">Reference proteome</keyword>
<organism evidence="9 10">
    <name type="scientific">Agrilus planipennis</name>
    <name type="common">Emerald ash borer</name>
    <name type="synonym">Agrilus marcopoli</name>
    <dbReference type="NCBI Taxonomy" id="224129"/>
    <lineage>
        <taxon>Eukaryota</taxon>
        <taxon>Metazoa</taxon>
        <taxon>Ecdysozoa</taxon>
        <taxon>Arthropoda</taxon>
        <taxon>Hexapoda</taxon>
        <taxon>Insecta</taxon>
        <taxon>Pterygota</taxon>
        <taxon>Neoptera</taxon>
        <taxon>Endopterygota</taxon>
        <taxon>Coleoptera</taxon>
        <taxon>Polyphaga</taxon>
        <taxon>Elateriformia</taxon>
        <taxon>Buprestoidea</taxon>
        <taxon>Buprestidae</taxon>
        <taxon>Agrilinae</taxon>
        <taxon>Agrilus</taxon>
    </lineage>
</organism>
<comment type="similarity">
    <text evidence="2">Belongs to the arthropod CHH/MIH/GIH/VIH hormone family.</text>
</comment>
<evidence type="ECO:0000313" key="9">
    <source>
        <dbReference type="Proteomes" id="UP000192223"/>
    </source>
</evidence>
<dbReference type="GeneID" id="108738542"/>
<dbReference type="OrthoDB" id="6365952at2759"/>
<gene>
    <name evidence="10" type="primary">LOC108738542</name>
</gene>
<dbReference type="KEGG" id="apln:108738542"/>
<evidence type="ECO:0000256" key="8">
    <source>
        <dbReference type="SAM" id="Phobius"/>
    </source>
</evidence>
<dbReference type="FunFam" id="1.10.2010.10:FF:000001">
    <property type="entry name" value="Ion transport peptide isoform C"/>
    <property type="match status" value="1"/>
</dbReference>
<dbReference type="STRING" id="224129.A0A1W4WUF2"/>
<dbReference type="GO" id="GO:0005184">
    <property type="term" value="F:neuropeptide hormone activity"/>
    <property type="evidence" value="ECO:0007669"/>
    <property type="project" value="InterPro"/>
</dbReference>
<feature type="disulfide bond" evidence="7">
    <location>
        <begin position="65"/>
        <end position="101"/>
    </location>
</feature>